<dbReference type="PANTHER" id="PTHR24223:SF443">
    <property type="entry name" value="MULTIDRUG-RESISTANCE LIKE PROTEIN 1, ISOFORM I"/>
    <property type="match status" value="1"/>
</dbReference>
<dbReference type="EMBL" id="ABJB011060856">
    <property type="status" value="NOT_ANNOTATED_CDS"/>
    <property type="molecule type" value="Genomic_DNA"/>
</dbReference>
<dbReference type="Pfam" id="PF00664">
    <property type="entry name" value="ABC_membrane"/>
    <property type="match status" value="1"/>
</dbReference>
<dbReference type="PaxDb" id="6945-B7QBF0"/>
<keyword evidence="11" id="KW-0378">Hydrolase</keyword>
<dbReference type="AlphaFoldDB" id="B7QBF0"/>
<reference evidence="12" key="2">
    <citation type="submission" date="2020-05" db="UniProtKB">
        <authorList>
            <consortium name="EnsemblMetazoa"/>
        </authorList>
    </citation>
    <scope>IDENTIFICATION</scope>
    <source>
        <strain evidence="12">wikel</strain>
    </source>
</reference>
<keyword evidence="4" id="KW-0677">Repeat</keyword>
<dbReference type="PANTHER" id="PTHR24223">
    <property type="entry name" value="ATP-BINDING CASSETTE SUB-FAMILY C"/>
    <property type="match status" value="1"/>
</dbReference>
<dbReference type="InterPro" id="IPR003439">
    <property type="entry name" value="ABC_transporter-like_ATP-bd"/>
</dbReference>
<dbReference type="EMBL" id="ABJB010792565">
    <property type="status" value="NOT_ANNOTATED_CDS"/>
    <property type="molecule type" value="Genomic_DNA"/>
</dbReference>
<comment type="subcellular location">
    <subcellularLocation>
        <location evidence="1">Endomembrane system</location>
        <topology evidence="1">Multi-pass membrane protein</topology>
    </subcellularLocation>
</comment>
<feature type="non-terminal residue" evidence="11">
    <location>
        <position position="1"/>
    </location>
</feature>
<proteinExistence type="predicted"/>
<dbReference type="EMBL" id="ABJB010831365">
    <property type="status" value="NOT_ANNOTATED_CDS"/>
    <property type="molecule type" value="Genomic_DNA"/>
</dbReference>
<evidence type="ECO:0000256" key="5">
    <source>
        <dbReference type="ARBA" id="ARBA00022741"/>
    </source>
</evidence>
<evidence type="ECO:0000259" key="10">
    <source>
        <dbReference type="PROSITE" id="PS50929"/>
    </source>
</evidence>
<dbReference type="Pfam" id="PF00005">
    <property type="entry name" value="ABC_tran"/>
    <property type="match status" value="1"/>
</dbReference>
<dbReference type="PROSITE" id="PS50929">
    <property type="entry name" value="ABC_TM1F"/>
    <property type="match status" value="1"/>
</dbReference>
<keyword evidence="5" id="KW-0547">Nucleotide-binding</keyword>
<sequence length="597" mass="66132">GKVAYVPQVACIYNMTVRDNIVFGQSFEPARYSSVLRACELFTDINTFPAGDLTEVGEKGETLSGGQKQRISLARAAYSRSHIYLLDDPLSALDPTVADKVFKQVLGSNGLLKDTTRILVSNQGNQLKHMSLLILMENNTLSVYHSLEELLQDERAPKTLSIGIAGQGQRRPAKSEYRLEQKWVSPILIKIIKNPTLLRNPICSYTVHILYYHLHARKNLETKKNIFLDFEFFSGPSPLSFTRVFRHVHASGVGIFHRQRYSARLAAALDQRVDRCQLSGHRDDPYDPSWVKGLAGLCVGDVLLRCVGGVLLTASMRQLSQSLHYEMLSHVLSSPVSFFDSTPRGRVLNRFSLDLDAIDVRFYLSYKACAQNVLLAMSKLSVIATQSPIILGVGGVGFVILVFGMRLIVRAANEARFVEGAFSSRVLQHLTETVDSLSTIRSYGMVERFCGCFCRLVDENMVPYNAFVCCLRVGKALVGAVGFAVVFATLLMAIFTATSGPSGVGLALSSSLSIPMILTSLFLALFGCLQQMAAFERALEYTELPQERSEVLSVLPVDQEWPTEGRLEFQDYAASYRPGILPDVLKGVTFVVQPQEK</sequence>
<feature type="transmembrane region" description="Helical" evidence="9">
    <location>
        <begin position="476"/>
        <end position="498"/>
    </location>
</feature>
<dbReference type="EnsemblMetazoa" id="ISCW022343-RA">
    <property type="protein sequence ID" value="ISCW022343-PA"/>
    <property type="gene ID" value="ISCW022343"/>
</dbReference>
<keyword evidence="7 9" id="KW-1133">Transmembrane helix</keyword>
<dbReference type="FunFam" id="1.20.1560.10:FF:000196">
    <property type="entry name" value="ABC transporter, putative"/>
    <property type="match status" value="1"/>
</dbReference>
<dbReference type="InterPro" id="IPR017871">
    <property type="entry name" value="ABC_transporter-like_CS"/>
</dbReference>
<dbReference type="STRING" id="6945.B7QBF0"/>
<dbReference type="Proteomes" id="UP000001555">
    <property type="component" value="Unassembled WGS sequence"/>
</dbReference>
<dbReference type="EMBL" id="ABJB010385734">
    <property type="status" value="NOT_ANNOTATED_CDS"/>
    <property type="molecule type" value="Genomic_DNA"/>
</dbReference>
<organism>
    <name type="scientific">Ixodes scapularis</name>
    <name type="common">Black-legged tick</name>
    <name type="synonym">Deer tick</name>
    <dbReference type="NCBI Taxonomy" id="6945"/>
    <lineage>
        <taxon>Eukaryota</taxon>
        <taxon>Metazoa</taxon>
        <taxon>Ecdysozoa</taxon>
        <taxon>Arthropoda</taxon>
        <taxon>Chelicerata</taxon>
        <taxon>Arachnida</taxon>
        <taxon>Acari</taxon>
        <taxon>Parasitiformes</taxon>
        <taxon>Ixodida</taxon>
        <taxon>Ixodoidea</taxon>
        <taxon>Ixodidae</taxon>
        <taxon>Ixodinae</taxon>
        <taxon>Ixodes</taxon>
    </lineage>
</organism>
<dbReference type="Gene3D" id="3.40.50.300">
    <property type="entry name" value="P-loop containing nucleotide triphosphate hydrolases"/>
    <property type="match status" value="1"/>
</dbReference>
<dbReference type="SUPFAM" id="SSF90123">
    <property type="entry name" value="ABC transporter transmembrane region"/>
    <property type="match status" value="1"/>
</dbReference>
<dbReference type="EMBL" id="ABJB010036720">
    <property type="status" value="NOT_ANNOTATED_CDS"/>
    <property type="molecule type" value="Genomic_DNA"/>
</dbReference>
<dbReference type="VEuPathDB" id="VectorBase:ISCP_015250"/>
<dbReference type="GO" id="GO:0005886">
    <property type="term" value="C:plasma membrane"/>
    <property type="evidence" value="ECO:0000318"/>
    <property type="project" value="GO_Central"/>
</dbReference>
<keyword evidence="6" id="KW-0067">ATP-binding</keyword>
<feature type="domain" description="ABC transmembrane type-1" evidence="10">
    <location>
        <begin position="278"/>
        <end position="521"/>
    </location>
</feature>
<evidence type="ECO:0000313" key="12">
    <source>
        <dbReference type="EnsemblMetazoa" id="ISCW022343-PA"/>
    </source>
</evidence>
<evidence type="ECO:0000256" key="9">
    <source>
        <dbReference type="SAM" id="Phobius"/>
    </source>
</evidence>
<dbReference type="EC" id="3.6.3.44" evidence="11"/>
<evidence type="ECO:0000256" key="6">
    <source>
        <dbReference type="ARBA" id="ARBA00022840"/>
    </source>
</evidence>
<evidence type="ECO:0000256" key="3">
    <source>
        <dbReference type="ARBA" id="ARBA00022692"/>
    </source>
</evidence>
<dbReference type="GO" id="GO:0005524">
    <property type="term" value="F:ATP binding"/>
    <property type="evidence" value="ECO:0007669"/>
    <property type="project" value="UniProtKB-KW"/>
</dbReference>
<dbReference type="EMBL" id="ABJB010051080">
    <property type="status" value="NOT_ANNOTATED_CDS"/>
    <property type="molecule type" value="Genomic_DNA"/>
</dbReference>
<dbReference type="EMBL" id="ABJB010697005">
    <property type="status" value="NOT_ANNOTATED_CDS"/>
    <property type="molecule type" value="Genomic_DNA"/>
</dbReference>
<feature type="transmembrane region" description="Helical" evidence="9">
    <location>
        <begin position="504"/>
        <end position="529"/>
    </location>
</feature>
<dbReference type="VEuPathDB" id="VectorBase:ISCW022343"/>
<dbReference type="Gene3D" id="1.20.1560.10">
    <property type="entry name" value="ABC transporter type 1, transmembrane domain"/>
    <property type="match status" value="1"/>
</dbReference>
<feature type="non-terminal residue" evidence="11">
    <location>
        <position position="597"/>
    </location>
</feature>
<dbReference type="HOGENOM" id="CLU_000604_27_9_1"/>
<evidence type="ECO:0000256" key="4">
    <source>
        <dbReference type="ARBA" id="ARBA00022737"/>
    </source>
</evidence>
<evidence type="ECO:0000256" key="2">
    <source>
        <dbReference type="ARBA" id="ARBA00022448"/>
    </source>
</evidence>
<evidence type="ECO:0000313" key="13">
    <source>
        <dbReference type="Proteomes" id="UP000001555"/>
    </source>
</evidence>
<dbReference type="GO" id="GO:0012505">
    <property type="term" value="C:endomembrane system"/>
    <property type="evidence" value="ECO:0007669"/>
    <property type="project" value="UniProtKB-SubCell"/>
</dbReference>
<keyword evidence="8 9" id="KW-0472">Membrane</keyword>
<accession>B7QBF0</accession>
<dbReference type="InterPro" id="IPR011527">
    <property type="entry name" value="ABC1_TM_dom"/>
</dbReference>
<dbReference type="GO" id="GO:0055085">
    <property type="term" value="P:transmembrane transport"/>
    <property type="evidence" value="ECO:0000318"/>
    <property type="project" value="GO_Central"/>
</dbReference>
<dbReference type="InterPro" id="IPR044726">
    <property type="entry name" value="ABCC_6TM_D2"/>
</dbReference>
<evidence type="ECO:0000313" key="11">
    <source>
        <dbReference type="EMBL" id="EEC16172.1"/>
    </source>
</evidence>
<name>B7QBF0_IXOSC</name>
<evidence type="ECO:0000256" key="7">
    <source>
        <dbReference type="ARBA" id="ARBA00022989"/>
    </source>
</evidence>
<dbReference type="InterPro" id="IPR027417">
    <property type="entry name" value="P-loop_NTPase"/>
</dbReference>
<dbReference type="EMBL" id="DS901144">
    <property type="protein sequence ID" value="EEC16172.1"/>
    <property type="molecule type" value="Genomic_DNA"/>
</dbReference>
<evidence type="ECO:0000256" key="1">
    <source>
        <dbReference type="ARBA" id="ARBA00004127"/>
    </source>
</evidence>
<keyword evidence="2" id="KW-0813">Transport</keyword>
<dbReference type="EMBL" id="ABJB010243006">
    <property type="status" value="NOT_ANNOTATED_CDS"/>
    <property type="molecule type" value="Genomic_DNA"/>
</dbReference>
<dbReference type="CDD" id="cd18580">
    <property type="entry name" value="ABC_6TM_ABCC_D2"/>
    <property type="match status" value="1"/>
</dbReference>
<protein>
    <submittedName>
        <fullName evidence="11 12">ABC transporter, putative</fullName>
        <ecNumber evidence="11">3.6.3.44</ecNumber>
    </submittedName>
</protein>
<dbReference type="SUPFAM" id="SSF52540">
    <property type="entry name" value="P-loop containing nucleoside triphosphate hydrolases"/>
    <property type="match status" value="1"/>
</dbReference>
<reference evidence="11 13" key="1">
    <citation type="submission" date="2008-03" db="EMBL/GenBank/DDBJ databases">
        <title>Annotation of Ixodes scapularis.</title>
        <authorList>
            <consortium name="Ixodes scapularis Genome Project Consortium"/>
            <person name="Caler E."/>
            <person name="Hannick L.I."/>
            <person name="Bidwell S."/>
            <person name="Joardar V."/>
            <person name="Thiagarajan M."/>
            <person name="Amedeo P."/>
            <person name="Galinsky K.J."/>
            <person name="Schobel S."/>
            <person name="Inman J."/>
            <person name="Hostetler J."/>
            <person name="Miller J."/>
            <person name="Hammond M."/>
            <person name="Megy K."/>
            <person name="Lawson D."/>
            <person name="Kodira C."/>
            <person name="Sutton G."/>
            <person name="Meyer J."/>
            <person name="Hill C.A."/>
            <person name="Birren B."/>
            <person name="Nene V."/>
            <person name="Collins F."/>
            <person name="Alarcon-Chaidez F."/>
            <person name="Wikel S."/>
            <person name="Strausberg R."/>
        </authorList>
    </citation>
    <scope>NUCLEOTIDE SEQUENCE [LARGE SCALE GENOMIC DNA]</scope>
    <source>
        <strain evidence="13">Wikel</strain>
        <strain evidence="11">Wikel colony</strain>
    </source>
</reference>
<dbReference type="InterPro" id="IPR050173">
    <property type="entry name" value="ABC_transporter_C-like"/>
</dbReference>
<dbReference type="GO" id="GO:0140359">
    <property type="term" value="F:ABC-type transporter activity"/>
    <property type="evidence" value="ECO:0000318"/>
    <property type="project" value="GO_Central"/>
</dbReference>
<evidence type="ECO:0000256" key="8">
    <source>
        <dbReference type="ARBA" id="ARBA00023136"/>
    </source>
</evidence>
<dbReference type="GO" id="GO:0016887">
    <property type="term" value="F:ATP hydrolysis activity"/>
    <property type="evidence" value="ECO:0007669"/>
    <property type="project" value="InterPro"/>
</dbReference>
<gene>
    <name evidence="11" type="ORF">IscW_ISCW022343</name>
</gene>
<keyword evidence="3 9" id="KW-0812">Transmembrane</keyword>
<dbReference type="VEuPathDB" id="VectorBase:ISCI022343"/>
<dbReference type="OrthoDB" id="6500128at2759"/>
<dbReference type="InterPro" id="IPR036640">
    <property type="entry name" value="ABC1_TM_sf"/>
</dbReference>
<keyword evidence="13" id="KW-1185">Reference proteome</keyword>
<feature type="transmembrane region" description="Helical" evidence="9">
    <location>
        <begin position="389"/>
        <end position="409"/>
    </location>
</feature>
<dbReference type="PROSITE" id="PS00211">
    <property type="entry name" value="ABC_TRANSPORTER_1"/>
    <property type="match status" value="1"/>
</dbReference>